<evidence type="ECO:0000313" key="3">
    <source>
        <dbReference type="Proteomes" id="UP000645612"/>
    </source>
</evidence>
<name>A0A8I1AZQ2_BURCE</name>
<dbReference type="AlphaFoldDB" id="A0A8I1AZQ2"/>
<comment type="caution">
    <text evidence="2">The sequence shown here is derived from an EMBL/GenBank/DDBJ whole genome shotgun (WGS) entry which is preliminary data.</text>
</comment>
<sequence length="134" mass="14920">MPLITMQRSRYFPDAIGLLVLMILVAILSTFVSASEISRPLWVPIYAAWAASAIFAWRKVEPEAKSWLRIGLCSIGGALLWYAVTRTASHRIFGATESELSKVFDLLIALILSPGLTFVAITGWVRALIRRKQD</sequence>
<gene>
    <name evidence="2" type="ORF">JAO13_19730</name>
</gene>
<dbReference type="EMBL" id="JAEDXG010000018">
    <property type="protein sequence ID" value="MBH9698669.1"/>
    <property type="molecule type" value="Genomic_DNA"/>
</dbReference>
<dbReference type="RefSeq" id="WP_048021272.1">
    <property type="nucleotide sequence ID" value="NZ_CADDZZ010000006.1"/>
</dbReference>
<evidence type="ECO:0008006" key="4">
    <source>
        <dbReference type="Google" id="ProtNLM"/>
    </source>
</evidence>
<dbReference type="Proteomes" id="UP000645612">
    <property type="component" value="Unassembled WGS sequence"/>
</dbReference>
<keyword evidence="1" id="KW-0812">Transmembrane</keyword>
<feature type="transmembrane region" description="Helical" evidence="1">
    <location>
        <begin position="41"/>
        <end position="60"/>
    </location>
</feature>
<evidence type="ECO:0000313" key="2">
    <source>
        <dbReference type="EMBL" id="MBH9698669.1"/>
    </source>
</evidence>
<proteinExistence type="predicted"/>
<feature type="transmembrane region" description="Helical" evidence="1">
    <location>
        <begin position="12"/>
        <end position="35"/>
    </location>
</feature>
<evidence type="ECO:0000256" key="1">
    <source>
        <dbReference type="SAM" id="Phobius"/>
    </source>
</evidence>
<feature type="transmembrane region" description="Helical" evidence="1">
    <location>
        <begin position="104"/>
        <end position="129"/>
    </location>
</feature>
<protein>
    <recommendedName>
        <fullName evidence="4">Transmembrane protein</fullName>
    </recommendedName>
</protein>
<reference evidence="2" key="1">
    <citation type="submission" date="2020-12" db="EMBL/GenBank/DDBJ databases">
        <title>Burkholderia cepacia complex in Mexico.</title>
        <authorList>
            <person name="Estrada P."/>
        </authorList>
    </citation>
    <scope>NUCLEOTIDE SEQUENCE</scope>
    <source>
        <strain evidence="2">871</strain>
    </source>
</reference>
<feature type="transmembrane region" description="Helical" evidence="1">
    <location>
        <begin position="67"/>
        <end position="84"/>
    </location>
</feature>
<keyword evidence="1" id="KW-1133">Transmembrane helix</keyword>
<organism evidence="2 3">
    <name type="scientific">Burkholderia cepacia</name>
    <name type="common">Pseudomonas cepacia</name>
    <dbReference type="NCBI Taxonomy" id="292"/>
    <lineage>
        <taxon>Bacteria</taxon>
        <taxon>Pseudomonadati</taxon>
        <taxon>Pseudomonadota</taxon>
        <taxon>Betaproteobacteria</taxon>
        <taxon>Burkholderiales</taxon>
        <taxon>Burkholderiaceae</taxon>
        <taxon>Burkholderia</taxon>
        <taxon>Burkholderia cepacia complex</taxon>
    </lineage>
</organism>
<keyword evidence="1" id="KW-0472">Membrane</keyword>
<accession>A0A8I1AZQ2</accession>